<protein>
    <submittedName>
        <fullName evidence="2">Uncharacterized protein</fullName>
    </submittedName>
</protein>
<dbReference type="RefSeq" id="WP_132038774.1">
    <property type="nucleotide sequence ID" value="NZ_SLWU01000001.1"/>
</dbReference>
<feature type="transmembrane region" description="Helical" evidence="1">
    <location>
        <begin position="12"/>
        <end position="36"/>
    </location>
</feature>
<organism evidence="2 3">
    <name type="scientific">Caldanaerobacter subterraneus</name>
    <dbReference type="NCBI Taxonomy" id="911092"/>
    <lineage>
        <taxon>Bacteria</taxon>
        <taxon>Bacillati</taxon>
        <taxon>Bacillota</taxon>
        <taxon>Clostridia</taxon>
        <taxon>Thermoanaerobacterales</taxon>
        <taxon>Thermoanaerobacteraceae</taxon>
        <taxon>Caldanaerobacter</taxon>
    </lineage>
</organism>
<evidence type="ECO:0000256" key="1">
    <source>
        <dbReference type="SAM" id="Phobius"/>
    </source>
</evidence>
<accession>A0A101E3I0</accession>
<reference evidence="2 3" key="1">
    <citation type="journal article" date="2018" name="Nat. Biotechnol.">
        <title>A standardized bacterial taxonomy based on genome phylogeny substantially revises the tree of life.</title>
        <authorList>
            <person name="Parks D.H."/>
            <person name="Chuvochina M."/>
            <person name="Waite D.W."/>
            <person name="Rinke C."/>
            <person name="Skarshewski A."/>
            <person name="Chaumeil P.A."/>
            <person name="Hugenholtz P."/>
        </authorList>
    </citation>
    <scope>NUCLEOTIDE SEQUENCE [LARGE SCALE GENOMIC DNA]</scope>
    <source>
        <strain evidence="2">UBA12544</strain>
    </source>
</reference>
<keyword evidence="1" id="KW-1133">Transmembrane helix</keyword>
<sequence length="76" mass="8212">MHNCIKSTLKYIARIFGTLLKLGEGVIVILALTLLLGIKRGIFKVMAIAGPVALGVLLRATLGTKIMQHLKNTTIK</sequence>
<evidence type="ECO:0000313" key="2">
    <source>
        <dbReference type="EMBL" id="HBT50443.1"/>
    </source>
</evidence>
<proteinExistence type="predicted"/>
<keyword evidence="1" id="KW-0812">Transmembrane</keyword>
<comment type="caution">
    <text evidence="2">The sequence shown here is derived from an EMBL/GenBank/DDBJ whole genome shotgun (WGS) entry which is preliminary data.</text>
</comment>
<gene>
    <name evidence="2" type="ORF">DEA61_11885</name>
</gene>
<dbReference type="EMBL" id="DOLB01000172">
    <property type="protein sequence ID" value="HBT50443.1"/>
    <property type="molecule type" value="Genomic_DNA"/>
</dbReference>
<evidence type="ECO:0000313" key="3">
    <source>
        <dbReference type="Proteomes" id="UP000264445"/>
    </source>
</evidence>
<name>A0A101E3I0_9THEO</name>
<dbReference type="Proteomes" id="UP000264445">
    <property type="component" value="Unassembled WGS sequence"/>
</dbReference>
<dbReference type="AlphaFoldDB" id="A0A101E3I0"/>
<feature type="transmembrane region" description="Helical" evidence="1">
    <location>
        <begin position="42"/>
        <end position="62"/>
    </location>
</feature>
<keyword evidence="1" id="KW-0472">Membrane</keyword>